<reference evidence="2 3" key="1">
    <citation type="submission" date="2019-08" db="EMBL/GenBank/DDBJ databases">
        <authorList>
            <person name="Khan S.A."/>
            <person name="Jeon C.O."/>
            <person name="Jeong S.E."/>
        </authorList>
    </citation>
    <scope>NUCLEOTIDE SEQUENCE [LARGE SCALE GENOMIC DNA]</scope>
    <source>
        <strain evidence="3">IMCC1728</strain>
    </source>
</reference>
<comment type="caution">
    <text evidence="2">The sequence shown here is derived from an EMBL/GenBank/DDBJ whole genome shotgun (WGS) entry which is preliminary data.</text>
</comment>
<accession>A0A5C6TZW5</accession>
<dbReference type="EMBL" id="VOPW01000001">
    <property type="protein sequence ID" value="TXC66273.1"/>
    <property type="molecule type" value="Genomic_DNA"/>
</dbReference>
<sequence>MPFGTFSCEQAGQPLVWSQRQCRCCAVGSRASLALLHAATAMPDTQPAALWEPSSPNRLLTMPAPLESDDDPADRRDRS</sequence>
<organism evidence="2 3">
    <name type="scientific">Piscinibacter aquaticus</name>
    <dbReference type="NCBI Taxonomy" id="392597"/>
    <lineage>
        <taxon>Bacteria</taxon>
        <taxon>Pseudomonadati</taxon>
        <taxon>Pseudomonadota</taxon>
        <taxon>Betaproteobacteria</taxon>
        <taxon>Burkholderiales</taxon>
        <taxon>Sphaerotilaceae</taxon>
        <taxon>Piscinibacter</taxon>
    </lineage>
</organism>
<protein>
    <submittedName>
        <fullName evidence="2">Uncharacterized protein</fullName>
    </submittedName>
</protein>
<evidence type="ECO:0000313" key="3">
    <source>
        <dbReference type="Proteomes" id="UP000321832"/>
    </source>
</evidence>
<proteinExistence type="predicted"/>
<dbReference type="AlphaFoldDB" id="A0A5C6TZW5"/>
<dbReference type="Proteomes" id="UP000321832">
    <property type="component" value="Unassembled WGS sequence"/>
</dbReference>
<feature type="region of interest" description="Disordered" evidence="1">
    <location>
        <begin position="46"/>
        <end position="79"/>
    </location>
</feature>
<evidence type="ECO:0000256" key="1">
    <source>
        <dbReference type="SAM" id="MobiDB-lite"/>
    </source>
</evidence>
<keyword evidence="3" id="KW-1185">Reference proteome</keyword>
<gene>
    <name evidence="2" type="ORF">FSC37_11315</name>
</gene>
<evidence type="ECO:0000313" key="2">
    <source>
        <dbReference type="EMBL" id="TXC66273.1"/>
    </source>
</evidence>
<name>A0A5C6TZW5_9BURK</name>